<dbReference type="Pfam" id="PF13186">
    <property type="entry name" value="SPASM"/>
    <property type="match status" value="1"/>
</dbReference>
<proteinExistence type="predicted"/>
<dbReference type="GO" id="GO:0046872">
    <property type="term" value="F:metal ion binding"/>
    <property type="evidence" value="ECO:0007669"/>
    <property type="project" value="UniProtKB-KW"/>
</dbReference>
<dbReference type="KEGG" id="schv:BRCON_2681"/>
<protein>
    <submittedName>
        <fullName evidence="9">Radical SAM domain heme biosynthesis protein</fullName>
    </submittedName>
</protein>
<evidence type="ECO:0000259" key="8">
    <source>
        <dbReference type="PROSITE" id="PS51918"/>
    </source>
</evidence>
<dbReference type="PROSITE" id="PS51918">
    <property type="entry name" value="RADICAL_SAM"/>
    <property type="match status" value="1"/>
</dbReference>
<dbReference type="AlphaFoldDB" id="A0A2Z4YAH2"/>
<feature type="domain" description="Radical SAM core" evidence="8">
    <location>
        <begin position="423"/>
        <end position="648"/>
    </location>
</feature>
<dbReference type="CDD" id="cd01335">
    <property type="entry name" value="Radical_SAM"/>
    <property type="match status" value="1"/>
</dbReference>
<evidence type="ECO:0000256" key="1">
    <source>
        <dbReference type="ARBA" id="ARBA00001966"/>
    </source>
</evidence>
<evidence type="ECO:0000256" key="6">
    <source>
        <dbReference type="ARBA" id="ARBA00023004"/>
    </source>
</evidence>
<keyword evidence="6" id="KW-0408">Iron</keyword>
<dbReference type="SMART" id="SM00729">
    <property type="entry name" value="Elp3"/>
    <property type="match status" value="1"/>
</dbReference>
<dbReference type="InterPro" id="IPR000385">
    <property type="entry name" value="MoaA_NifB_PqqE_Fe-S-bd_CS"/>
</dbReference>
<name>A0A2Z4YAH2_SUMC1</name>
<evidence type="ECO:0000256" key="5">
    <source>
        <dbReference type="ARBA" id="ARBA00023002"/>
    </source>
</evidence>
<keyword evidence="2" id="KW-0004">4Fe-4S</keyword>
<keyword evidence="4" id="KW-0479">Metal-binding</keyword>
<dbReference type="PROSITE" id="PS01305">
    <property type="entry name" value="MOAA_NIFB_PQQE"/>
    <property type="match status" value="1"/>
</dbReference>
<dbReference type="GO" id="GO:0051539">
    <property type="term" value="F:4 iron, 4 sulfur cluster binding"/>
    <property type="evidence" value="ECO:0007669"/>
    <property type="project" value="UniProtKB-KW"/>
</dbReference>
<evidence type="ECO:0000313" key="9">
    <source>
        <dbReference type="EMBL" id="AXA37423.1"/>
    </source>
</evidence>
<keyword evidence="7" id="KW-0411">Iron-sulfur</keyword>
<keyword evidence="5" id="KW-0560">Oxidoreductase</keyword>
<sequence>MQSFWWWLLRHWPWLAANPERARFVYRLHYRLFREWYEAGRPCNVAEGAAQSADVAPVADEAMRQAMRAALLQTSDPLDAREFNEAIAAVERARGLGACAAVPSAWTIEVGPNMARWEWAEPLWRFARQVRVVAHDGAKIAPACDLLEELSRAITARLILRMPLECVSAEALRLAAKANVAALECVIGAGAIAQLKGAGRDGWQETLKRFRADAKSAVQFDVELSRRSLAILKEVGEFAKSVGAERIHLHYGRAALPAQVPDSLFFESDFGRAAISQFSQQAHTWGIEVVTPFGPPSLEPYSVVHLDAEGMAFSCGGFICSHGVIGSLEEFLQWWDSPAWCKFRYRVSRGEFVPECQLCGVVGTADKESVPYHLTAYDGGEPSQEYLDTVRVELDRIGEDQLARDRNARIRHYEHSRGFTRLASYPHRMYVEVTDECNLRCPMCTQTILQGERRRIPLELVRKLTPLMRYMDLIHFTGCGETFLHPQLLDMLRLVPHHLCAVRIITNGLLLDEHVCRELINLQLKDLWVSLDGTDAATFEKIRGSKLFRKVLENVRTLTRLKHELGSNRPEVALNFVAQRSNIEQLPDFIRLAKELGADAVNVGFLQVYTRNLLTESLYFYQDLADHFLKEARRAAEEVGIRLYLPGLFAEAHARKASLTESGASDEASSRKCVEPYGFVLVRAEGQLGPCCVNDARLGSLSEANFVELWNGPAYRDFRRRVSTPEQDFDCEHCMLEGYKDITEFEHHVKLFDEHYRPEQVDYHQLEAEVRAKIAEGVVAG</sequence>
<dbReference type="PANTHER" id="PTHR11228:SF7">
    <property type="entry name" value="PQQA PEPTIDE CYCLASE"/>
    <property type="match status" value="1"/>
</dbReference>
<dbReference type="InterPro" id="IPR034391">
    <property type="entry name" value="AdoMet-like_SPASM_containing"/>
</dbReference>
<evidence type="ECO:0000256" key="4">
    <source>
        <dbReference type="ARBA" id="ARBA00022723"/>
    </source>
</evidence>
<dbReference type="CDD" id="cd21109">
    <property type="entry name" value="SPASM"/>
    <property type="match status" value="1"/>
</dbReference>
<organism evidence="9 10">
    <name type="scientific">Sumerlaea chitinivorans</name>
    <dbReference type="NCBI Taxonomy" id="2250252"/>
    <lineage>
        <taxon>Bacteria</taxon>
        <taxon>Candidatus Sumerlaeota</taxon>
        <taxon>Candidatus Sumerlaeia</taxon>
        <taxon>Candidatus Sumerlaeales</taxon>
        <taxon>Candidatus Sumerlaeaceae</taxon>
        <taxon>Candidatus Sumerlaea</taxon>
    </lineage>
</organism>
<dbReference type="SUPFAM" id="SSF102114">
    <property type="entry name" value="Radical SAM enzymes"/>
    <property type="match status" value="1"/>
</dbReference>
<dbReference type="InterPro" id="IPR058240">
    <property type="entry name" value="rSAM_sf"/>
</dbReference>
<dbReference type="Proteomes" id="UP000262583">
    <property type="component" value="Chromosome"/>
</dbReference>
<reference evidence="9 10" key="1">
    <citation type="submission" date="2018-05" db="EMBL/GenBank/DDBJ databases">
        <title>A metagenomic window into the 2 km-deep terrestrial subsurface aquifer revealed taxonomically and functionally diverse microbial community comprising novel uncultured bacterial lineages.</title>
        <authorList>
            <person name="Kadnikov V.V."/>
            <person name="Mardanov A.V."/>
            <person name="Beletsky A.V."/>
            <person name="Banks D."/>
            <person name="Pimenov N.V."/>
            <person name="Frank Y.A."/>
            <person name="Karnachuk O.V."/>
            <person name="Ravin N.V."/>
        </authorList>
    </citation>
    <scope>NUCLEOTIDE SEQUENCE [LARGE SCALE GENOMIC DNA]</scope>
    <source>
        <strain evidence="9">BY</strain>
    </source>
</reference>
<dbReference type="SFLD" id="SFLDG01387">
    <property type="entry name" value="BtrN-like_SPASM_domain_contain"/>
    <property type="match status" value="1"/>
</dbReference>
<dbReference type="SFLD" id="SFLDS00029">
    <property type="entry name" value="Radical_SAM"/>
    <property type="match status" value="1"/>
</dbReference>
<dbReference type="InterPro" id="IPR050377">
    <property type="entry name" value="Radical_SAM_PqqE_MftC-like"/>
</dbReference>
<accession>A0A2Z4YAH2</accession>
<dbReference type="InterPro" id="IPR006638">
    <property type="entry name" value="Elp3/MiaA/NifB-like_rSAM"/>
</dbReference>
<keyword evidence="3" id="KW-0949">S-adenosyl-L-methionine</keyword>
<evidence type="ECO:0000256" key="3">
    <source>
        <dbReference type="ARBA" id="ARBA00022691"/>
    </source>
</evidence>
<dbReference type="EMBL" id="CP030759">
    <property type="protein sequence ID" value="AXA37423.1"/>
    <property type="molecule type" value="Genomic_DNA"/>
</dbReference>
<dbReference type="GO" id="GO:0032324">
    <property type="term" value="P:molybdopterin cofactor biosynthetic process"/>
    <property type="evidence" value="ECO:0007669"/>
    <property type="project" value="UniProtKB-ARBA"/>
</dbReference>
<dbReference type="InterPro" id="IPR013785">
    <property type="entry name" value="Aldolase_TIM"/>
</dbReference>
<comment type="cofactor">
    <cofactor evidence="1">
        <name>[4Fe-4S] cluster</name>
        <dbReference type="ChEBI" id="CHEBI:49883"/>
    </cofactor>
</comment>
<dbReference type="GO" id="GO:0016491">
    <property type="term" value="F:oxidoreductase activity"/>
    <property type="evidence" value="ECO:0007669"/>
    <property type="project" value="UniProtKB-KW"/>
</dbReference>
<evidence type="ECO:0000313" key="10">
    <source>
        <dbReference type="Proteomes" id="UP000262583"/>
    </source>
</evidence>
<evidence type="ECO:0000256" key="2">
    <source>
        <dbReference type="ARBA" id="ARBA00022485"/>
    </source>
</evidence>
<dbReference type="InterPro" id="IPR023885">
    <property type="entry name" value="4Fe4S-binding_SPASM_dom"/>
</dbReference>
<gene>
    <name evidence="9" type="ORF">BRCON_2681</name>
</gene>
<dbReference type="Gene3D" id="3.20.20.70">
    <property type="entry name" value="Aldolase class I"/>
    <property type="match status" value="1"/>
</dbReference>
<dbReference type="InterPro" id="IPR007197">
    <property type="entry name" value="rSAM"/>
</dbReference>
<dbReference type="SFLD" id="SFLDG01067">
    <property type="entry name" value="SPASM/twitch_domain_containing"/>
    <property type="match status" value="1"/>
</dbReference>
<dbReference type="PANTHER" id="PTHR11228">
    <property type="entry name" value="RADICAL SAM DOMAIN PROTEIN"/>
    <property type="match status" value="1"/>
</dbReference>
<evidence type="ECO:0000256" key="7">
    <source>
        <dbReference type="ARBA" id="ARBA00023014"/>
    </source>
</evidence>
<dbReference type="Pfam" id="PF04055">
    <property type="entry name" value="Radical_SAM"/>
    <property type="match status" value="1"/>
</dbReference>